<evidence type="ECO:0000313" key="1">
    <source>
        <dbReference type="EMBL" id="JAD91262.1"/>
    </source>
</evidence>
<sequence>MNMEGHTKSYKYVIKQVQRHIQLKTTCKNFFTKIH</sequence>
<organism evidence="1">
    <name type="scientific">Arundo donax</name>
    <name type="common">Giant reed</name>
    <name type="synonym">Donax arundinaceus</name>
    <dbReference type="NCBI Taxonomy" id="35708"/>
    <lineage>
        <taxon>Eukaryota</taxon>
        <taxon>Viridiplantae</taxon>
        <taxon>Streptophyta</taxon>
        <taxon>Embryophyta</taxon>
        <taxon>Tracheophyta</taxon>
        <taxon>Spermatophyta</taxon>
        <taxon>Magnoliopsida</taxon>
        <taxon>Liliopsida</taxon>
        <taxon>Poales</taxon>
        <taxon>Poaceae</taxon>
        <taxon>PACMAD clade</taxon>
        <taxon>Arundinoideae</taxon>
        <taxon>Arundineae</taxon>
        <taxon>Arundo</taxon>
    </lineage>
</organism>
<dbReference type="AlphaFoldDB" id="A0A0A9E5K1"/>
<accession>A0A0A9E5K1</accession>
<protein>
    <submittedName>
        <fullName evidence="1">Uncharacterized protein</fullName>
    </submittedName>
</protein>
<reference evidence="1" key="2">
    <citation type="journal article" date="2015" name="Data Brief">
        <title>Shoot transcriptome of the giant reed, Arundo donax.</title>
        <authorList>
            <person name="Barrero R.A."/>
            <person name="Guerrero F.D."/>
            <person name="Moolhuijzen P."/>
            <person name="Goolsby J.A."/>
            <person name="Tidwell J."/>
            <person name="Bellgard S.E."/>
            <person name="Bellgard M.I."/>
        </authorList>
    </citation>
    <scope>NUCLEOTIDE SEQUENCE</scope>
    <source>
        <tissue evidence="1">Shoot tissue taken approximately 20 cm above the soil surface</tissue>
    </source>
</reference>
<proteinExistence type="predicted"/>
<dbReference type="EMBL" id="GBRH01206633">
    <property type="protein sequence ID" value="JAD91262.1"/>
    <property type="molecule type" value="Transcribed_RNA"/>
</dbReference>
<reference evidence="1" key="1">
    <citation type="submission" date="2014-09" db="EMBL/GenBank/DDBJ databases">
        <authorList>
            <person name="Magalhaes I.L.F."/>
            <person name="Oliveira U."/>
            <person name="Santos F.R."/>
            <person name="Vidigal T.H.D.A."/>
            <person name="Brescovit A.D."/>
            <person name="Santos A.J."/>
        </authorList>
    </citation>
    <scope>NUCLEOTIDE SEQUENCE</scope>
    <source>
        <tissue evidence="1">Shoot tissue taken approximately 20 cm above the soil surface</tissue>
    </source>
</reference>
<name>A0A0A9E5K1_ARUDO</name>